<evidence type="ECO:0000259" key="2">
    <source>
        <dbReference type="PROSITE" id="PS51192"/>
    </source>
</evidence>
<protein>
    <recommendedName>
        <fullName evidence="2">Helicase ATP-binding domain-containing protein</fullName>
    </recommendedName>
</protein>
<dbReference type="PANTHER" id="PTHR47396:SF1">
    <property type="entry name" value="ATP-DEPENDENT HELICASE IRC3-RELATED"/>
    <property type="match status" value="1"/>
</dbReference>
<dbReference type="CDD" id="cd18785">
    <property type="entry name" value="SF2_C"/>
    <property type="match status" value="1"/>
</dbReference>
<dbReference type="InterPro" id="IPR027417">
    <property type="entry name" value="P-loop_NTPase"/>
</dbReference>
<reference evidence="3 4" key="1">
    <citation type="submission" date="2016-11" db="EMBL/GenBank/DDBJ databases">
        <authorList>
            <person name="Jaros S."/>
            <person name="Januszkiewicz K."/>
            <person name="Wedrychowicz H."/>
        </authorList>
    </citation>
    <scope>NUCLEOTIDE SEQUENCE [LARGE SCALE GENOMIC DNA]</scope>
    <source>
        <strain evidence="3 4">GAS242</strain>
    </source>
</reference>
<name>A0A1M5JI86_9BRAD</name>
<dbReference type="AlphaFoldDB" id="A0A1M5JI86"/>
<dbReference type="Gene3D" id="3.40.50.300">
    <property type="entry name" value="P-loop containing nucleotide triphosphate hydrolases"/>
    <property type="match status" value="2"/>
</dbReference>
<dbReference type="Pfam" id="PF22548">
    <property type="entry name" value="AEP-TOTE"/>
    <property type="match status" value="1"/>
</dbReference>
<dbReference type="InterPro" id="IPR014001">
    <property type="entry name" value="Helicase_ATP-bd"/>
</dbReference>
<dbReference type="EMBL" id="LT670818">
    <property type="protein sequence ID" value="SHG40228.1"/>
    <property type="molecule type" value="Genomic_DNA"/>
</dbReference>
<sequence length="833" mass="91572">MTQTDIRITDLMTRLTALERERAAIVAEIETLRSAASEQAAAIKVIPSEKAGDLVDRNSTIESKIALFRRLFRGRSDVFPIRWENRKSGRSGYAPACANEWQRGICEKPKVKCSACPNQAFLVVDDVSMERHLRGTDANGAPFVMGVYPMLADNTCSFLAADFDEGEWRRDVFAFRETCQRHAIPVAIERSRSGNGAHAWIFFKEPIPAASARRLGAFLITDTMERVPDIGFGSYDRFFPSQDSMPAGGFGNLIALPLQGLARSSGNSVFIDESCSPYLDQWTFLSAVDPIARAKVDHLIEEASASGKILGVRIPLVDEDEEPWLAPPSRRQPPPAIDGPLPSAITVVQADQIYIPRHALPPSLIARLIRLAAFQNPEFYAAQAMRRSTHDKPRIISCAELTSHHVALPRGCSDAVCDLLASLGIAVTIEDCRTTGAPIPFAFTGSLRPDQKPAIAALLPHDTGVLAATTAFGKTVLAIRMIAERGLNTLILVHRRQLMDQWIERLTAFSNLPRDAIGIIGGGRRKPKGQVDVALIQSLVRKGEVDDIVGNYGHLVVDECHHLSAVSFEMVARRSKARYILGLSATVTRKDGHHPIIVMQCGPVRHRVDARSEAAKRPFDHVVRIRDTSFQLQATLNASSPSIQDVFKAMVADEARNGLIFDDVLHALEAGRSPVVITERTAHLEILAKRLERFARHVIVLRGGQSEKQRSDIAARLAAIPPTEERVIVATGRYLGEGFDDSRLDTLFLTMPIAWKGTLAQYAGRLHRLHDSKREVIIYDYVDMNVPVLARMAAKRRVGYQAIGYRILATGDLLSGQSVASEASGEAPATFSV</sequence>
<dbReference type="InterPro" id="IPR006935">
    <property type="entry name" value="Helicase/UvrB_N"/>
</dbReference>
<dbReference type="GO" id="GO:0003677">
    <property type="term" value="F:DNA binding"/>
    <property type="evidence" value="ECO:0007669"/>
    <property type="project" value="InterPro"/>
</dbReference>
<dbReference type="Pfam" id="PF04851">
    <property type="entry name" value="ResIII"/>
    <property type="match status" value="1"/>
</dbReference>
<organism evidence="3 4">
    <name type="scientific">Bradyrhizobium erythrophlei</name>
    <dbReference type="NCBI Taxonomy" id="1437360"/>
    <lineage>
        <taxon>Bacteria</taxon>
        <taxon>Pseudomonadati</taxon>
        <taxon>Pseudomonadota</taxon>
        <taxon>Alphaproteobacteria</taxon>
        <taxon>Hyphomicrobiales</taxon>
        <taxon>Nitrobacteraceae</taxon>
        <taxon>Bradyrhizobium</taxon>
    </lineage>
</organism>
<proteinExistence type="predicted"/>
<dbReference type="RefSeq" id="WP_079566032.1">
    <property type="nucleotide sequence ID" value="NZ_LT670818.1"/>
</dbReference>
<evidence type="ECO:0000313" key="3">
    <source>
        <dbReference type="EMBL" id="SHG40228.1"/>
    </source>
</evidence>
<evidence type="ECO:0000313" key="4">
    <source>
        <dbReference type="Proteomes" id="UP000190675"/>
    </source>
</evidence>
<dbReference type="Proteomes" id="UP000190675">
    <property type="component" value="Chromosome I"/>
</dbReference>
<dbReference type="InterPro" id="IPR050742">
    <property type="entry name" value="Helicase_Restrict-Modif_Enz"/>
</dbReference>
<dbReference type="OrthoDB" id="9804086at2"/>
<dbReference type="PANTHER" id="PTHR47396">
    <property type="entry name" value="TYPE I RESTRICTION ENZYME ECOKI R PROTEIN"/>
    <property type="match status" value="1"/>
</dbReference>
<evidence type="ECO:0000256" key="1">
    <source>
        <dbReference type="SAM" id="Coils"/>
    </source>
</evidence>
<dbReference type="SMART" id="SM00487">
    <property type="entry name" value="DEXDc"/>
    <property type="match status" value="1"/>
</dbReference>
<keyword evidence="1" id="KW-0175">Coiled coil</keyword>
<feature type="coiled-coil region" evidence="1">
    <location>
        <begin position="8"/>
        <end position="35"/>
    </location>
</feature>
<dbReference type="PROSITE" id="PS51192">
    <property type="entry name" value="HELICASE_ATP_BIND_1"/>
    <property type="match status" value="1"/>
</dbReference>
<dbReference type="GO" id="GO:0016787">
    <property type="term" value="F:hydrolase activity"/>
    <property type="evidence" value="ECO:0007669"/>
    <property type="project" value="InterPro"/>
</dbReference>
<dbReference type="InterPro" id="IPR054347">
    <property type="entry name" value="TOTE_primase"/>
</dbReference>
<dbReference type="GO" id="GO:0005524">
    <property type="term" value="F:ATP binding"/>
    <property type="evidence" value="ECO:0007669"/>
    <property type="project" value="InterPro"/>
</dbReference>
<accession>A0A1M5JI86</accession>
<feature type="domain" description="Helicase ATP-binding" evidence="2">
    <location>
        <begin position="455"/>
        <end position="605"/>
    </location>
</feature>
<dbReference type="SUPFAM" id="SSF52540">
    <property type="entry name" value="P-loop containing nucleoside triphosphate hydrolases"/>
    <property type="match status" value="2"/>
</dbReference>
<dbReference type="GO" id="GO:0005829">
    <property type="term" value="C:cytosol"/>
    <property type="evidence" value="ECO:0007669"/>
    <property type="project" value="TreeGrafter"/>
</dbReference>
<gene>
    <name evidence="3" type="ORF">SAMN05444169_2247</name>
</gene>
<dbReference type="CDD" id="cd17926">
    <property type="entry name" value="DEXHc_RE"/>
    <property type="match status" value="1"/>
</dbReference>